<evidence type="ECO:0000313" key="2">
    <source>
        <dbReference type="EMBL" id="RIB16145.1"/>
    </source>
</evidence>
<feature type="region of interest" description="Disordered" evidence="1">
    <location>
        <begin position="1"/>
        <end position="130"/>
    </location>
</feature>
<comment type="caution">
    <text evidence="2">The sequence shown here is derived from an EMBL/GenBank/DDBJ whole genome shotgun (WGS) entry which is preliminary data.</text>
</comment>
<name>A0A397V162_9GLOM</name>
<proteinExistence type="predicted"/>
<dbReference type="Proteomes" id="UP000266673">
    <property type="component" value="Unassembled WGS sequence"/>
</dbReference>
<feature type="compositionally biased region" description="Low complexity" evidence="1">
    <location>
        <begin position="59"/>
        <end position="69"/>
    </location>
</feature>
<keyword evidence="3" id="KW-1185">Reference proteome</keyword>
<gene>
    <name evidence="2" type="ORF">C2G38_2190788</name>
</gene>
<feature type="compositionally biased region" description="Basic and acidic residues" evidence="1">
    <location>
        <begin position="75"/>
        <end position="84"/>
    </location>
</feature>
<reference evidence="2 3" key="1">
    <citation type="submission" date="2018-06" db="EMBL/GenBank/DDBJ databases">
        <title>Comparative genomics reveals the genomic features of Rhizophagus irregularis, R. cerebriforme, R. diaphanum and Gigaspora rosea, and their symbiotic lifestyle signature.</title>
        <authorList>
            <person name="Morin E."/>
            <person name="San Clemente H."/>
            <person name="Chen E.C.H."/>
            <person name="De La Providencia I."/>
            <person name="Hainaut M."/>
            <person name="Kuo A."/>
            <person name="Kohler A."/>
            <person name="Murat C."/>
            <person name="Tang N."/>
            <person name="Roy S."/>
            <person name="Loubradou J."/>
            <person name="Henrissat B."/>
            <person name="Grigoriev I.V."/>
            <person name="Corradi N."/>
            <person name="Roux C."/>
            <person name="Martin F.M."/>
        </authorList>
    </citation>
    <scope>NUCLEOTIDE SEQUENCE [LARGE SCALE GENOMIC DNA]</scope>
    <source>
        <strain evidence="2 3">DAOM 194757</strain>
    </source>
</reference>
<dbReference type="EMBL" id="QKWP01000698">
    <property type="protein sequence ID" value="RIB16145.1"/>
    <property type="molecule type" value="Genomic_DNA"/>
</dbReference>
<evidence type="ECO:0000313" key="3">
    <source>
        <dbReference type="Proteomes" id="UP000266673"/>
    </source>
</evidence>
<sequence>MSSNDSTTKTNDSTTTSNNTTTTSNNTTTTSNNATTSTTNDNNPSETYYVPPTPPNPRPNQRTSNSNRQRNNRRNRYDDSTYDPREDDDYNVDEGRPLDNFSEENSEWCEENDYNEYENPGQRQERLNQN</sequence>
<accession>A0A397V162</accession>
<dbReference type="AlphaFoldDB" id="A0A397V162"/>
<protein>
    <submittedName>
        <fullName evidence="2">Uncharacterized protein</fullName>
    </submittedName>
</protein>
<feature type="compositionally biased region" description="Acidic residues" evidence="1">
    <location>
        <begin position="101"/>
        <end position="116"/>
    </location>
</feature>
<feature type="compositionally biased region" description="Low complexity" evidence="1">
    <location>
        <begin position="1"/>
        <end position="43"/>
    </location>
</feature>
<organism evidence="2 3">
    <name type="scientific">Gigaspora rosea</name>
    <dbReference type="NCBI Taxonomy" id="44941"/>
    <lineage>
        <taxon>Eukaryota</taxon>
        <taxon>Fungi</taxon>
        <taxon>Fungi incertae sedis</taxon>
        <taxon>Mucoromycota</taxon>
        <taxon>Glomeromycotina</taxon>
        <taxon>Glomeromycetes</taxon>
        <taxon>Diversisporales</taxon>
        <taxon>Gigasporaceae</taxon>
        <taxon>Gigaspora</taxon>
    </lineage>
</organism>
<evidence type="ECO:0000256" key="1">
    <source>
        <dbReference type="SAM" id="MobiDB-lite"/>
    </source>
</evidence>